<gene>
    <name evidence="1" type="ORF">SELMODRAFT_417701</name>
</gene>
<evidence type="ECO:0000313" key="1">
    <source>
        <dbReference type="EMBL" id="EFJ21078.1"/>
    </source>
</evidence>
<keyword evidence="2" id="KW-1185">Reference proteome</keyword>
<dbReference type="InParanoid" id="D8S3B1"/>
<dbReference type="EMBL" id="GL377600">
    <property type="protein sequence ID" value="EFJ21078.1"/>
    <property type="molecule type" value="Genomic_DNA"/>
</dbReference>
<proteinExistence type="predicted"/>
<protein>
    <submittedName>
        <fullName evidence="1">Uncharacterized protein</fullName>
    </submittedName>
</protein>
<dbReference type="KEGG" id="smo:SELMODRAFT_417701"/>
<accession>D8S3B1</accession>
<dbReference type="AlphaFoldDB" id="D8S3B1"/>
<name>D8S3B1_SELML</name>
<evidence type="ECO:0000313" key="2">
    <source>
        <dbReference type="Proteomes" id="UP000001514"/>
    </source>
</evidence>
<sequence>MRPREGFRVVSDGLGRVEAGLLRRIIATKSPADDFSSLPPVIPEDNSRVVSCSITAPERALEIDDMKSCCRGFVLESGSFARAPHVLCESYLQSRILEKMTCLSILPDRPSGKIKILILNKLMSSLLSLIHCIGGNLGGFYKLGELQSWWTLWEIGGFGAESLQHSRMAIMHSMETKNRLHQLTKIANRAQRLWLLLLSLGSKGDDKGKFEK</sequence>
<reference evidence="1 2" key="1">
    <citation type="journal article" date="2011" name="Science">
        <title>The Selaginella genome identifies genetic changes associated with the evolution of vascular plants.</title>
        <authorList>
            <person name="Banks J.A."/>
            <person name="Nishiyama T."/>
            <person name="Hasebe M."/>
            <person name="Bowman J.L."/>
            <person name="Gribskov M."/>
            <person name="dePamphilis C."/>
            <person name="Albert V.A."/>
            <person name="Aono N."/>
            <person name="Aoyama T."/>
            <person name="Ambrose B.A."/>
            <person name="Ashton N.W."/>
            <person name="Axtell M.J."/>
            <person name="Barker E."/>
            <person name="Barker M.S."/>
            <person name="Bennetzen J.L."/>
            <person name="Bonawitz N.D."/>
            <person name="Chapple C."/>
            <person name="Cheng C."/>
            <person name="Correa L.G."/>
            <person name="Dacre M."/>
            <person name="DeBarry J."/>
            <person name="Dreyer I."/>
            <person name="Elias M."/>
            <person name="Engstrom E.M."/>
            <person name="Estelle M."/>
            <person name="Feng L."/>
            <person name="Finet C."/>
            <person name="Floyd S.K."/>
            <person name="Frommer W.B."/>
            <person name="Fujita T."/>
            <person name="Gramzow L."/>
            <person name="Gutensohn M."/>
            <person name="Harholt J."/>
            <person name="Hattori M."/>
            <person name="Heyl A."/>
            <person name="Hirai T."/>
            <person name="Hiwatashi Y."/>
            <person name="Ishikawa M."/>
            <person name="Iwata M."/>
            <person name="Karol K.G."/>
            <person name="Koehler B."/>
            <person name="Kolukisaoglu U."/>
            <person name="Kubo M."/>
            <person name="Kurata T."/>
            <person name="Lalonde S."/>
            <person name="Li K."/>
            <person name="Li Y."/>
            <person name="Litt A."/>
            <person name="Lyons E."/>
            <person name="Manning G."/>
            <person name="Maruyama T."/>
            <person name="Michael T.P."/>
            <person name="Mikami K."/>
            <person name="Miyazaki S."/>
            <person name="Morinaga S."/>
            <person name="Murata T."/>
            <person name="Mueller-Roeber B."/>
            <person name="Nelson D.R."/>
            <person name="Obara M."/>
            <person name="Oguri Y."/>
            <person name="Olmstead R.G."/>
            <person name="Onodera N."/>
            <person name="Petersen B.L."/>
            <person name="Pils B."/>
            <person name="Prigge M."/>
            <person name="Rensing S.A."/>
            <person name="Riano-Pachon D.M."/>
            <person name="Roberts A.W."/>
            <person name="Sato Y."/>
            <person name="Scheller H.V."/>
            <person name="Schulz B."/>
            <person name="Schulz C."/>
            <person name="Shakirov E.V."/>
            <person name="Shibagaki N."/>
            <person name="Shinohara N."/>
            <person name="Shippen D.E."/>
            <person name="Soerensen I."/>
            <person name="Sotooka R."/>
            <person name="Sugimoto N."/>
            <person name="Sugita M."/>
            <person name="Sumikawa N."/>
            <person name="Tanurdzic M."/>
            <person name="Theissen G."/>
            <person name="Ulvskov P."/>
            <person name="Wakazuki S."/>
            <person name="Weng J.K."/>
            <person name="Willats W.W."/>
            <person name="Wipf D."/>
            <person name="Wolf P.G."/>
            <person name="Yang L."/>
            <person name="Zimmer A.D."/>
            <person name="Zhu Q."/>
            <person name="Mitros T."/>
            <person name="Hellsten U."/>
            <person name="Loque D."/>
            <person name="Otillar R."/>
            <person name="Salamov A."/>
            <person name="Schmutz J."/>
            <person name="Shapiro H."/>
            <person name="Lindquist E."/>
            <person name="Lucas S."/>
            <person name="Rokhsar D."/>
            <person name="Grigoriev I.V."/>
        </authorList>
    </citation>
    <scope>NUCLEOTIDE SEQUENCE [LARGE SCALE GENOMIC DNA]</scope>
</reference>
<dbReference type="Proteomes" id="UP000001514">
    <property type="component" value="Unassembled WGS sequence"/>
</dbReference>
<dbReference type="HOGENOM" id="CLU_1301552_0_0_1"/>
<dbReference type="Gramene" id="EFJ21078">
    <property type="protein sequence ID" value="EFJ21078"/>
    <property type="gene ID" value="SELMODRAFT_417701"/>
</dbReference>
<organism evidence="2">
    <name type="scientific">Selaginella moellendorffii</name>
    <name type="common">Spikemoss</name>
    <dbReference type="NCBI Taxonomy" id="88036"/>
    <lineage>
        <taxon>Eukaryota</taxon>
        <taxon>Viridiplantae</taxon>
        <taxon>Streptophyta</taxon>
        <taxon>Embryophyta</taxon>
        <taxon>Tracheophyta</taxon>
        <taxon>Lycopodiopsida</taxon>
        <taxon>Selaginellales</taxon>
        <taxon>Selaginellaceae</taxon>
        <taxon>Selaginella</taxon>
    </lineage>
</organism>